<accession>A0AAX4I4J9</accession>
<evidence type="ECO:0000256" key="1">
    <source>
        <dbReference type="SAM" id="MobiDB-lite"/>
    </source>
</evidence>
<name>A0AAX4I4J9_9PEZI</name>
<keyword evidence="3" id="KW-1185">Reference proteome</keyword>
<evidence type="ECO:0000313" key="2">
    <source>
        <dbReference type="EMBL" id="WQF78303.1"/>
    </source>
</evidence>
<protein>
    <submittedName>
        <fullName evidence="2">Uncharacterized protein</fullName>
    </submittedName>
</protein>
<sequence length="174" mass="19651">MCRLGPAVQSLPFPNFPSILMQTTRVEYSSSLASYQVRRSVPPQHMSVPPRERKRLIIVRPSSQNVARGDMGPSVADREEMPASTRLESKVVPVEPSGRCRPQLLTPTFHRSNSSSPSVSTAWIYCTQIRKRPSQIVSGNRSVRQWQTWCQSVDFPEDFTKNKGPEPTPDVIWS</sequence>
<dbReference type="AlphaFoldDB" id="A0AAX4I4J9"/>
<evidence type="ECO:0000313" key="3">
    <source>
        <dbReference type="Proteomes" id="UP001322277"/>
    </source>
</evidence>
<dbReference type="GeneID" id="87939820"/>
<organism evidence="2 3">
    <name type="scientific">Colletotrichum destructivum</name>
    <dbReference type="NCBI Taxonomy" id="34406"/>
    <lineage>
        <taxon>Eukaryota</taxon>
        <taxon>Fungi</taxon>
        <taxon>Dikarya</taxon>
        <taxon>Ascomycota</taxon>
        <taxon>Pezizomycotina</taxon>
        <taxon>Sordariomycetes</taxon>
        <taxon>Hypocreomycetidae</taxon>
        <taxon>Glomerellales</taxon>
        <taxon>Glomerellaceae</taxon>
        <taxon>Colletotrichum</taxon>
        <taxon>Colletotrichum destructivum species complex</taxon>
    </lineage>
</organism>
<reference evidence="3" key="1">
    <citation type="journal article" date="2023" name="bioRxiv">
        <title>Complete genome of the Medicago anthracnose fungus, Colletotrichum destructivum, reveals a mini-chromosome-like region within a core chromosome.</title>
        <authorList>
            <person name="Lapalu N."/>
            <person name="Simon A."/>
            <person name="Lu A."/>
            <person name="Plaumann P.-L."/>
            <person name="Amselem J."/>
            <person name="Pigne S."/>
            <person name="Auger A."/>
            <person name="Koch C."/>
            <person name="Dallery J.-F."/>
            <person name="O'Connell R.J."/>
        </authorList>
    </citation>
    <scope>NUCLEOTIDE SEQUENCE [LARGE SCALE GENOMIC DNA]</scope>
    <source>
        <strain evidence="3">CBS 520.97</strain>
    </source>
</reference>
<feature type="region of interest" description="Disordered" evidence="1">
    <location>
        <begin position="65"/>
        <end position="84"/>
    </location>
</feature>
<dbReference type="EMBL" id="CP137306">
    <property type="protein sequence ID" value="WQF78303.1"/>
    <property type="molecule type" value="Genomic_DNA"/>
</dbReference>
<proteinExistence type="predicted"/>
<dbReference type="KEGG" id="cdet:87939820"/>
<dbReference type="Proteomes" id="UP001322277">
    <property type="component" value="Chromosome 2"/>
</dbReference>
<gene>
    <name evidence="2" type="ORF">CDEST_03317</name>
</gene>
<dbReference type="RefSeq" id="XP_062775527.1">
    <property type="nucleotide sequence ID" value="XM_062919476.1"/>
</dbReference>